<dbReference type="Gene3D" id="1.20.5.1930">
    <property type="match status" value="1"/>
</dbReference>
<keyword evidence="8" id="KW-0902">Two-component regulatory system</keyword>
<keyword evidence="7" id="KW-0067">ATP-binding</keyword>
<evidence type="ECO:0000256" key="3">
    <source>
        <dbReference type="ARBA" id="ARBA00022553"/>
    </source>
</evidence>
<dbReference type="RefSeq" id="WP_120727036.1">
    <property type="nucleotide sequence ID" value="NZ_CP032698.1"/>
</dbReference>
<keyword evidence="6 13" id="KW-0418">Kinase</keyword>
<evidence type="ECO:0000256" key="9">
    <source>
        <dbReference type="SAM" id="Phobius"/>
    </source>
</evidence>
<dbReference type="PANTHER" id="PTHR24421:SF10">
    <property type="entry name" value="NITRATE_NITRITE SENSOR PROTEIN NARQ"/>
    <property type="match status" value="1"/>
</dbReference>
<evidence type="ECO:0000256" key="6">
    <source>
        <dbReference type="ARBA" id="ARBA00022777"/>
    </source>
</evidence>
<evidence type="ECO:0000313" key="14">
    <source>
        <dbReference type="Proteomes" id="UP000271554"/>
    </source>
</evidence>
<feature type="domain" description="Signal transduction histidine kinase subgroup 3 dimerisation and phosphoacceptor" evidence="11">
    <location>
        <begin position="225"/>
        <end position="292"/>
    </location>
</feature>
<dbReference type="OrthoDB" id="5242012at2"/>
<evidence type="ECO:0000256" key="8">
    <source>
        <dbReference type="ARBA" id="ARBA00023012"/>
    </source>
</evidence>
<dbReference type="PANTHER" id="PTHR24421">
    <property type="entry name" value="NITRATE/NITRITE SENSOR PROTEIN NARX-RELATED"/>
    <property type="match status" value="1"/>
</dbReference>
<evidence type="ECO:0000259" key="11">
    <source>
        <dbReference type="Pfam" id="PF07730"/>
    </source>
</evidence>
<gene>
    <name evidence="13" type="primary">nreB_6</name>
    <name evidence="13" type="ORF">DWB77_07423</name>
</gene>
<dbReference type="GO" id="GO:0016020">
    <property type="term" value="C:membrane"/>
    <property type="evidence" value="ECO:0007669"/>
    <property type="project" value="InterPro"/>
</dbReference>
<dbReference type="GO" id="GO:0000155">
    <property type="term" value="F:phosphorelay sensor kinase activity"/>
    <property type="evidence" value="ECO:0007669"/>
    <property type="project" value="InterPro"/>
</dbReference>
<accession>A0A387HMQ7</accession>
<keyword evidence="9" id="KW-1133">Transmembrane helix</keyword>
<dbReference type="GO" id="GO:0046983">
    <property type="term" value="F:protein dimerization activity"/>
    <property type="evidence" value="ECO:0007669"/>
    <property type="project" value="InterPro"/>
</dbReference>
<evidence type="ECO:0000256" key="1">
    <source>
        <dbReference type="ARBA" id="ARBA00000085"/>
    </source>
</evidence>
<dbReference type="EC" id="2.7.13.3" evidence="2"/>
<dbReference type="InterPro" id="IPR036890">
    <property type="entry name" value="HATPase_C_sf"/>
</dbReference>
<dbReference type="Pfam" id="PF13796">
    <property type="entry name" value="Sensor"/>
    <property type="match status" value="1"/>
</dbReference>
<feature type="transmembrane region" description="Helical" evidence="9">
    <location>
        <begin position="20"/>
        <end position="42"/>
    </location>
</feature>
<evidence type="ECO:0000256" key="2">
    <source>
        <dbReference type="ARBA" id="ARBA00012438"/>
    </source>
</evidence>
<keyword evidence="5" id="KW-0547">Nucleotide-binding</keyword>
<feature type="transmembrane region" description="Helical" evidence="9">
    <location>
        <begin position="115"/>
        <end position="142"/>
    </location>
</feature>
<proteinExistence type="predicted"/>
<feature type="domain" description="Putative sensor" evidence="12">
    <location>
        <begin position="56"/>
        <end position="196"/>
    </location>
</feature>
<dbReference type="EMBL" id="CP032698">
    <property type="protein sequence ID" value="AYG85206.1"/>
    <property type="molecule type" value="Genomic_DNA"/>
</dbReference>
<dbReference type="Pfam" id="PF07730">
    <property type="entry name" value="HisKA_3"/>
    <property type="match status" value="1"/>
</dbReference>
<dbReference type="InterPro" id="IPR011712">
    <property type="entry name" value="Sig_transdc_His_kin_sub3_dim/P"/>
</dbReference>
<dbReference type="InterPro" id="IPR003594">
    <property type="entry name" value="HATPase_dom"/>
</dbReference>
<comment type="catalytic activity">
    <reaction evidence="1">
        <text>ATP + protein L-histidine = ADP + protein N-phospho-L-histidine.</text>
        <dbReference type="EC" id="2.7.13.3"/>
    </reaction>
</comment>
<dbReference type="InterPro" id="IPR025828">
    <property type="entry name" value="Put_sensor_dom"/>
</dbReference>
<feature type="transmembrane region" description="Helical" evidence="9">
    <location>
        <begin position="162"/>
        <end position="181"/>
    </location>
</feature>
<keyword evidence="9" id="KW-0472">Membrane</keyword>
<sequence length="415" mass="44336">MTIPAGLRRKVVRAWRDTGFLAAGVLPHLALVPVSSWAGLTIARTGNWLLTVPMSTALVLLCTLVLTAVQRARYRVFIGVDVPRLTPTAPEKWTWASAAQWLAATRPWRKVGYHLLLGPLLALLELLVLALAAAGLAGVTAYAWAWMLPTGMRQDWFGNPTQLSACTAAGLLLLCALPWTAGAAARAEARLALGLLGPSRAQRLQERVDQLAVSRTDLIEAVDAERRRIERDLHDGTQQRLVSLAVNLGLAIATRPDLPSDAREEIARAHLEAKEAIAELNDLVRGLHPAVLEDRGLDAALSGLAARTPLPVRLRVDLEERVAPNVESVAYFVISEALTNATKHANATRAEVIVRQIGEVLRVRVTDDGLGGADVTAGTGLTGLAKRVGSLDGAFHVSSPVGGPTTITAELPCAR</sequence>
<keyword evidence="9" id="KW-0812">Transmembrane</keyword>
<protein>
    <recommendedName>
        <fullName evidence="2">histidine kinase</fullName>
        <ecNumber evidence="2">2.7.13.3</ecNumber>
    </recommendedName>
</protein>
<dbReference type="KEGG" id="shun:DWB77_07423"/>
<evidence type="ECO:0000259" key="12">
    <source>
        <dbReference type="Pfam" id="PF13796"/>
    </source>
</evidence>
<keyword evidence="4 13" id="KW-0808">Transferase</keyword>
<dbReference type="InterPro" id="IPR050482">
    <property type="entry name" value="Sensor_HK_TwoCompSys"/>
</dbReference>
<dbReference type="AlphaFoldDB" id="A0A387HMQ7"/>
<dbReference type="Proteomes" id="UP000271554">
    <property type="component" value="Chromosome"/>
</dbReference>
<keyword evidence="14" id="KW-1185">Reference proteome</keyword>
<feature type="domain" description="Histidine kinase/HSP90-like ATPase" evidence="10">
    <location>
        <begin position="331"/>
        <end position="413"/>
    </location>
</feature>
<evidence type="ECO:0000256" key="7">
    <source>
        <dbReference type="ARBA" id="ARBA00022840"/>
    </source>
</evidence>
<dbReference type="Pfam" id="PF02518">
    <property type="entry name" value="HATPase_c"/>
    <property type="match status" value="1"/>
</dbReference>
<organism evidence="13 14">
    <name type="scientific">Streptomyces hundungensis</name>
    <dbReference type="NCBI Taxonomy" id="1077946"/>
    <lineage>
        <taxon>Bacteria</taxon>
        <taxon>Bacillati</taxon>
        <taxon>Actinomycetota</taxon>
        <taxon>Actinomycetes</taxon>
        <taxon>Kitasatosporales</taxon>
        <taxon>Streptomycetaceae</taxon>
        <taxon>Streptomyces</taxon>
    </lineage>
</organism>
<dbReference type="GO" id="GO:0005524">
    <property type="term" value="F:ATP binding"/>
    <property type="evidence" value="ECO:0007669"/>
    <property type="project" value="UniProtKB-KW"/>
</dbReference>
<dbReference type="CDD" id="cd16917">
    <property type="entry name" value="HATPase_UhpB-NarQ-NarX-like"/>
    <property type="match status" value="1"/>
</dbReference>
<evidence type="ECO:0000259" key="10">
    <source>
        <dbReference type="Pfam" id="PF02518"/>
    </source>
</evidence>
<evidence type="ECO:0000256" key="4">
    <source>
        <dbReference type="ARBA" id="ARBA00022679"/>
    </source>
</evidence>
<reference evidence="13 14" key="1">
    <citation type="submission" date="2018-10" db="EMBL/GenBank/DDBJ databases">
        <title>Relationship between Morphology and Antimicrobial Activity in Streptomyces.</title>
        <authorList>
            <person name="Kang H.J."/>
            <person name="Kim S.B."/>
        </authorList>
    </citation>
    <scope>NUCLEOTIDE SEQUENCE [LARGE SCALE GENOMIC DNA]</scope>
    <source>
        <strain evidence="13 14">BH38</strain>
    </source>
</reference>
<evidence type="ECO:0000313" key="13">
    <source>
        <dbReference type="EMBL" id="AYG85206.1"/>
    </source>
</evidence>
<keyword evidence="3" id="KW-0597">Phosphoprotein</keyword>
<dbReference type="SUPFAM" id="SSF55874">
    <property type="entry name" value="ATPase domain of HSP90 chaperone/DNA topoisomerase II/histidine kinase"/>
    <property type="match status" value="1"/>
</dbReference>
<name>A0A387HMQ7_9ACTN</name>
<evidence type="ECO:0000256" key="5">
    <source>
        <dbReference type="ARBA" id="ARBA00022741"/>
    </source>
</evidence>
<feature type="transmembrane region" description="Helical" evidence="9">
    <location>
        <begin position="48"/>
        <end position="69"/>
    </location>
</feature>
<dbReference type="Gene3D" id="3.30.565.10">
    <property type="entry name" value="Histidine kinase-like ATPase, C-terminal domain"/>
    <property type="match status" value="1"/>
</dbReference>